<gene>
    <name evidence="1" type="ORF">JS756_34345</name>
</gene>
<dbReference type="RefSeq" id="WP_205387196.1">
    <property type="nucleotide sequence ID" value="NZ_JAFFZS010000058.1"/>
</dbReference>
<dbReference type="Proteomes" id="UP000788262">
    <property type="component" value="Unassembled WGS sequence"/>
</dbReference>
<evidence type="ECO:0000313" key="2">
    <source>
        <dbReference type="Proteomes" id="UP000788262"/>
    </source>
</evidence>
<evidence type="ECO:0000313" key="1">
    <source>
        <dbReference type="EMBL" id="MBN0049075.1"/>
    </source>
</evidence>
<reference evidence="1 2" key="1">
    <citation type="submission" date="2021-02" db="EMBL/GenBank/DDBJ databases">
        <title>Whole genome sequencing of Streptomyces actuosus VRA1.</title>
        <authorList>
            <person name="Sen G."/>
            <person name="Sen A."/>
        </authorList>
    </citation>
    <scope>NUCLEOTIDE SEQUENCE [LARGE SCALE GENOMIC DNA]</scope>
    <source>
        <strain evidence="1 2">VRA1</strain>
    </source>
</reference>
<name>A0ABS2W0Y0_STRAS</name>
<protein>
    <submittedName>
        <fullName evidence="1">Uncharacterized protein</fullName>
    </submittedName>
</protein>
<dbReference type="EMBL" id="JAFFZS010000058">
    <property type="protein sequence ID" value="MBN0049075.1"/>
    <property type="molecule type" value="Genomic_DNA"/>
</dbReference>
<sequence>MAAILALPLLILAGLAALAVLFLISDDALGGSSEKVPCADALAFGGARLPAGAYDADCRVESWLDTHYAGTFRMPRAEVRGRLTGLSPQGAEPGTAGCDHGVDLCLELGVENGGLPAGAEAHAVTANVTYEDATTARVRWSAFTT</sequence>
<comment type="caution">
    <text evidence="1">The sequence shown here is derived from an EMBL/GenBank/DDBJ whole genome shotgun (WGS) entry which is preliminary data.</text>
</comment>
<proteinExistence type="predicted"/>
<accession>A0ABS2W0Y0</accession>
<keyword evidence="2" id="KW-1185">Reference proteome</keyword>
<organism evidence="1 2">
    <name type="scientific">Streptomyces actuosus</name>
    <dbReference type="NCBI Taxonomy" id="1885"/>
    <lineage>
        <taxon>Bacteria</taxon>
        <taxon>Bacillati</taxon>
        <taxon>Actinomycetota</taxon>
        <taxon>Actinomycetes</taxon>
        <taxon>Kitasatosporales</taxon>
        <taxon>Streptomycetaceae</taxon>
        <taxon>Streptomyces</taxon>
    </lineage>
</organism>